<dbReference type="AlphaFoldDB" id="A0A0P7DA46"/>
<evidence type="ECO:0000313" key="17">
    <source>
        <dbReference type="EMBL" id="MBF8736642.1"/>
    </source>
</evidence>
<dbReference type="Proteomes" id="UP000516786">
    <property type="component" value="Chromosome"/>
</dbReference>
<dbReference type="GO" id="GO:0005886">
    <property type="term" value="C:plasma membrane"/>
    <property type="evidence" value="ECO:0007669"/>
    <property type="project" value="TreeGrafter"/>
</dbReference>
<reference evidence="21 29" key="4">
    <citation type="submission" date="2016-08" db="EMBL/GenBank/DDBJ databases">
        <authorList>
            <person name="Seilhamer J.J."/>
        </authorList>
    </citation>
    <scope>NUCLEOTIDE SEQUENCE [LARGE SCALE GENOMIC DNA]</scope>
    <source>
        <strain evidence="21 29">KH-21-114</strain>
    </source>
</reference>
<dbReference type="GO" id="GO:0005385">
    <property type="term" value="F:zinc ion transmembrane transporter activity"/>
    <property type="evidence" value="ECO:0007669"/>
    <property type="project" value="TreeGrafter"/>
</dbReference>
<evidence type="ECO:0000256" key="5">
    <source>
        <dbReference type="ARBA" id="ARBA00022906"/>
    </source>
</evidence>
<dbReference type="EMBL" id="JADLKB010000014">
    <property type="protein sequence ID" value="MBF8736642.1"/>
    <property type="molecule type" value="Genomic_DNA"/>
</dbReference>
<dbReference type="Pfam" id="PF01545">
    <property type="entry name" value="Cation_efflux"/>
    <property type="match status" value="1"/>
</dbReference>
<dbReference type="OrthoDB" id="9809646at2"/>
<reference evidence="22" key="8">
    <citation type="submission" date="2019-04" db="EMBL/GenBank/DDBJ databases">
        <title>Genome Sequence of Pseudomonas putida 1290, an Auxin Catabolizing Strain.</title>
        <authorList>
            <person name="Laird T.S."/>
            <person name="Leveau J.H.J."/>
        </authorList>
    </citation>
    <scope>NUCLEOTIDE SEQUENCE [LARGE SCALE GENOMIC DNA]</scope>
    <source>
        <strain evidence="22">1290</strain>
    </source>
</reference>
<feature type="transmembrane region" description="Helical" evidence="9">
    <location>
        <begin position="180"/>
        <end position="196"/>
    </location>
</feature>
<feature type="transmembrane region" description="Helical" evidence="9">
    <location>
        <begin position="82"/>
        <end position="106"/>
    </location>
</feature>
<evidence type="ECO:0000256" key="4">
    <source>
        <dbReference type="ARBA" id="ARBA00022692"/>
    </source>
</evidence>
<keyword evidence="8 9" id="KW-0472">Membrane</keyword>
<reference evidence="17" key="15">
    <citation type="submission" date="2020-10" db="EMBL/GenBank/DDBJ databases">
        <title>Genome sequences of Pseudomonas isolates.</title>
        <authorList>
            <person name="Wessels L."/>
            <person name="Reich F."/>
            <person name="Hammerl J."/>
        </authorList>
    </citation>
    <scope>NUCLEOTIDE SEQUENCE</scope>
    <source>
        <strain evidence="17">20-MO00640-0</strain>
    </source>
</reference>
<evidence type="ECO:0000313" key="34">
    <source>
        <dbReference type="Proteomes" id="UP000516786"/>
    </source>
</evidence>
<reference evidence="21 29" key="6">
    <citation type="submission" date="2018-03" db="EMBL/GenBank/DDBJ databases">
        <title>Draft genome of Pseudomonas putida strain KH-21-114.</title>
        <authorList>
            <person name="Yoshizawa S."/>
            <person name="Khan N.H."/>
            <person name="Nishimura M."/>
            <person name="Chiura H.X."/>
            <person name="Ogura Y."/>
            <person name="Hayashi T."/>
            <person name="Kogure K."/>
        </authorList>
    </citation>
    <scope>NUCLEOTIDE SEQUENCE [LARGE SCALE GENOMIC DNA]</scope>
    <source>
        <strain evidence="21 29">KH-21-114</strain>
    </source>
</reference>
<evidence type="ECO:0000256" key="3">
    <source>
        <dbReference type="ARBA" id="ARBA00022448"/>
    </source>
</evidence>
<dbReference type="Proteomes" id="UP000553948">
    <property type="component" value="Unassembled WGS sequence"/>
</dbReference>
<evidence type="ECO:0000259" key="10">
    <source>
        <dbReference type="Pfam" id="PF01545"/>
    </source>
</evidence>
<dbReference type="PATRIC" id="fig|303.175.peg.52"/>
<evidence type="ECO:0000313" key="24">
    <source>
        <dbReference type="EMBL" id="QOC98190.1"/>
    </source>
</evidence>
<evidence type="ECO:0000256" key="6">
    <source>
        <dbReference type="ARBA" id="ARBA00022989"/>
    </source>
</evidence>
<dbReference type="Proteomes" id="UP000196082">
    <property type="component" value="Unassembled WGS sequence"/>
</dbReference>
<dbReference type="RefSeq" id="WP_010951438.1">
    <property type="nucleotide sequence ID" value="NZ_AP022055.1"/>
</dbReference>
<dbReference type="EMBL" id="JARJLO010000426">
    <property type="protein sequence ID" value="MDF3874476.1"/>
    <property type="molecule type" value="Genomic_DNA"/>
</dbReference>
<keyword evidence="4 9" id="KW-0812">Transmembrane</keyword>
<feature type="domain" description="Cation efflux protein cytoplasmic" evidence="11">
    <location>
        <begin position="215"/>
        <end position="289"/>
    </location>
</feature>
<evidence type="ECO:0000313" key="13">
    <source>
        <dbReference type="EMBL" id="BBT37695.1"/>
    </source>
</evidence>
<evidence type="ECO:0000256" key="1">
    <source>
        <dbReference type="ARBA" id="ARBA00004141"/>
    </source>
</evidence>
<dbReference type="Gene3D" id="1.20.1510.10">
    <property type="entry name" value="Cation efflux protein transmembrane domain"/>
    <property type="match status" value="1"/>
</dbReference>
<reference evidence="23 27" key="2">
    <citation type="submission" date="2016-04" db="EMBL/GenBank/DDBJ databases">
        <authorList>
            <person name="Qiu J."/>
        </authorList>
    </citation>
    <scope>NUCLEOTIDE SEQUENCE [LARGE SCALE GENOMIC DNA]</scope>
    <source>
        <strain evidence="23 27">JQ581</strain>
    </source>
</reference>
<dbReference type="EMBL" id="NFSB01000076">
    <property type="protein sequence ID" value="OUM32307.1"/>
    <property type="molecule type" value="Genomic_DNA"/>
</dbReference>
<feature type="domain" description="Cation efflux protein transmembrane" evidence="10">
    <location>
        <begin position="20"/>
        <end position="211"/>
    </location>
</feature>
<reference evidence="13 33" key="10">
    <citation type="submission" date="2019-12" db="EMBL/GenBank/DDBJ databases">
        <title>complete genome sequences of Pseudomonas putida str. WP8-W18-CRE-01 isolated from wastewater treatment plant effluent.</title>
        <authorList>
            <person name="Sekizuka T."/>
            <person name="Itokawa K."/>
            <person name="Yatsu K."/>
            <person name="Inamine Y."/>
            <person name="Kuroda M."/>
        </authorList>
    </citation>
    <scope>NUCLEOTIDE SEQUENCE [LARGE SCALE GENOMIC DNA]</scope>
    <source>
        <strain evidence="13 33">WP8-W18-CRE-01</strain>
    </source>
</reference>
<evidence type="ECO:0000313" key="25">
    <source>
        <dbReference type="EMBL" id="RNF78213.1"/>
    </source>
</evidence>
<evidence type="ECO:0000259" key="11">
    <source>
        <dbReference type="Pfam" id="PF16916"/>
    </source>
</evidence>
<evidence type="ECO:0000256" key="2">
    <source>
        <dbReference type="ARBA" id="ARBA00008873"/>
    </source>
</evidence>
<evidence type="ECO:0000313" key="16">
    <source>
        <dbReference type="EMBL" id="MBA6118748.1"/>
    </source>
</evidence>
<feature type="transmembrane region" description="Helical" evidence="9">
    <location>
        <begin position="20"/>
        <end position="40"/>
    </location>
</feature>
<evidence type="ECO:0000313" key="31">
    <source>
        <dbReference type="Proteomes" id="UP000298551"/>
    </source>
</evidence>
<evidence type="ECO:0000313" key="28">
    <source>
        <dbReference type="Proteomes" id="UP000196082"/>
    </source>
</evidence>
<evidence type="ECO:0000313" key="21">
    <source>
        <dbReference type="EMBL" id="POG04867.1"/>
    </source>
</evidence>
<gene>
    <name evidence="12" type="primary">czcD_1</name>
    <name evidence="23" type="ORF">A3L25_000195</name>
    <name evidence="20" type="ORF">B8W72_14620</name>
    <name evidence="21" type="ORF">BGP84_18380</name>
    <name evidence="22" type="ORF">E6B08_00230</name>
    <name evidence="25" type="ORF">EFK07_29090</name>
    <name evidence="14" type="ORF">GN299_20705</name>
    <name evidence="16" type="ORF">H4C47_23820</name>
    <name evidence="15" type="ORF">HB13667_09875</name>
    <name evidence="24" type="ORF">ID616_00215</name>
    <name evidence="12" type="ORF">IEC33019_0039</name>
    <name evidence="17" type="ORF">IR015_14640</name>
    <name evidence="18" type="ORF">JEU22_07905</name>
    <name evidence="19" type="ORF">P3W50_29025</name>
    <name evidence="13" type="ORF">WP8W18C01_00360</name>
</gene>
<evidence type="ECO:0000313" key="30">
    <source>
        <dbReference type="Proteomes" id="UP000278162"/>
    </source>
</evidence>
<dbReference type="Proteomes" id="UP001217741">
    <property type="component" value="Unassembled WGS sequence"/>
</dbReference>
<dbReference type="Proteomes" id="UP000639504">
    <property type="component" value="Unassembled WGS sequence"/>
</dbReference>
<dbReference type="PANTHER" id="PTHR11562">
    <property type="entry name" value="CATION EFFLUX PROTEIN/ ZINC TRANSPORTER"/>
    <property type="match status" value="1"/>
</dbReference>
<comment type="similarity">
    <text evidence="2">Belongs to the cation diffusion facilitator (CDF) transporter (TC 2.A.4) family. SLC30A subfamily.</text>
</comment>
<dbReference type="EMBL" id="LKKS01000057">
    <property type="protein sequence ID" value="KPM66189.1"/>
    <property type="molecule type" value="Genomic_DNA"/>
</dbReference>
<keyword evidence="5" id="KW-0864">Zinc transport</keyword>
<evidence type="ECO:0000313" key="32">
    <source>
        <dbReference type="Proteomes" id="UP000442695"/>
    </source>
</evidence>
<evidence type="ECO:0000256" key="9">
    <source>
        <dbReference type="SAM" id="Phobius"/>
    </source>
</evidence>
<evidence type="ECO:0000313" key="15">
    <source>
        <dbReference type="EMBL" id="KPM66189.1"/>
    </source>
</evidence>
<organism evidence="15 26">
    <name type="scientific">Pseudomonas putida</name>
    <name type="common">Arthrobacter siderocapsulatus</name>
    <dbReference type="NCBI Taxonomy" id="303"/>
    <lineage>
        <taxon>Bacteria</taxon>
        <taxon>Pseudomonadati</taxon>
        <taxon>Pseudomonadota</taxon>
        <taxon>Gammaproteobacteria</taxon>
        <taxon>Pseudomonadales</taxon>
        <taxon>Pseudomonadaceae</taxon>
        <taxon>Pseudomonas</taxon>
    </lineage>
</organism>
<evidence type="ECO:0000313" key="33">
    <source>
        <dbReference type="Proteomes" id="UP000515680"/>
    </source>
</evidence>
<protein>
    <submittedName>
        <fullName evidence="14">Cation diffusion facilitator family transporter</fullName>
    </submittedName>
    <submittedName>
        <fullName evidence="13">Cation efflux system protein</fullName>
    </submittedName>
    <submittedName>
        <fullName evidence="15">Cation transporter</fullName>
    </submittedName>
    <submittedName>
        <fullName evidence="12">Cobalt-zinc-cadmium resistance protein CzcD</fullName>
    </submittedName>
</protein>
<evidence type="ECO:0000313" key="26">
    <source>
        <dbReference type="Proteomes" id="UP000050437"/>
    </source>
</evidence>
<evidence type="ECO:0000313" key="27">
    <source>
        <dbReference type="Proteomes" id="UP000076857"/>
    </source>
</evidence>
<dbReference type="Proteomes" id="UP000637061">
    <property type="component" value="Unassembled WGS sequence"/>
</dbReference>
<dbReference type="Proteomes" id="UP000237230">
    <property type="component" value="Unassembled WGS sequence"/>
</dbReference>
<sequence length="301" mass="32394">MGSNHDHGSAAVREGHQKKLIMALGLTGSFMIAEVIGAWITGSLALLSDASHMFTDTAALAISLIALQIAKRPADQKRTFGYARLEILASTFNAVLLFLVAMYILYEAYQRFFMPAEIATGAMMWIAIAGLIINLISMRLLASASNESLNVKGAYLEVWSDMLGSLGVIIAALIIRFTGWTWVDTIVAVAIGLWVLPRTWQLLRESLGILMEGVPRGLDVTAIEATILGVDGVTDVHDLHVWAVSSGSNVMTSHVVVRDSADGDAVLAAVVDAVSDAFEIHHCTIQIERAAFHESVPSPSH</sequence>
<evidence type="ECO:0000313" key="18">
    <source>
        <dbReference type="EMBL" id="MBI6883832.1"/>
    </source>
</evidence>
<dbReference type="InterPro" id="IPR050681">
    <property type="entry name" value="CDF/SLC30A"/>
</dbReference>
<keyword evidence="7" id="KW-0406">Ion transport</keyword>
<dbReference type="EMBL" id="CP050951">
    <property type="protein sequence ID" value="QJQ07909.1"/>
    <property type="molecule type" value="Genomic_DNA"/>
</dbReference>
<evidence type="ECO:0000313" key="19">
    <source>
        <dbReference type="EMBL" id="MDF3874476.1"/>
    </source>
</evidence>
<name>A0A0P7DA46_PSEPU</name>
<evidence type="ECO:0000313" key="22">
    <source>
        <dbReference type="EMBL" id="QCI09951.1"/>
    </source>
</evidence>
<evidence type="ECO:0000313" key="20">
    <source>
        <dbReference type="EMBL" id="OUM32307.1"/>
    </source>
</evidence>
<evidence type="ECO:0000313" key="35">
    <source>
        <dbReference type="Proteomes" id="UP000553948"/>
    </source>
</evidence>
<dbReference type="EMBL" id="AP022227">
    <property type="protein sequence ID" value="BBT37695.1"/>
    <property type="molecule type" value="Genomic_DNA"/>
</dbReference>
<dbReference type="Pfam" id="PF16916">
    <property type="entry name" value="ZT_dimer"/>
    <property type="match status" value="1"/>
</dbReference>
<reference evidence="18" key="16">
    <citation type="submission" date="2020-12" db="EMBL/GenBank/DDBJ databases">
        <title>Enhanced detection system for hospital associated transmission using whole genome sequencing surveillance.</title>
        <authorList>
            <person name="Harrison L.H."/>
            <person name="Van Tyne D."/>
            <person name="Marsh J.W."/>
            <person name="Griffith M.P."/>
            <person name="Snyder D.J."/>
            <person name="Cooper V.S."/>
            <person name="Mustapha M."/>
        </authorList>
    </citation>
    <scope>NUCLEOTIDE SEQUENCE</scope>
    <source>
        <strain evidence="18">PSB00042</strain>
    </source>
</reference>
<dbReference type="InterPro" id="IPR058533">
    <property type="entry name" value="Cation_efflux_TM"/>
</dbReference>
<dbReference type="EMBL" id="MINH01000021">
    <property type="protein sequence ID" value="POG04867.1"/>
    <property type="molecule type" value="Genomic_DNA"/>
</dbReference>
<keyword evidence="6 9" id="KW-1133">Transmembrane helix</keyword>
<dbReference type="Proteomes" id="UP000442695">
    <property type="component" value="Unassembled WGS sequence"/>
</dbReference>
<reference evidence="14 32" key="11">
    <citation type="submission" date="2019-12" db="EMBL/GenBank/DDBJ databases">
        <authorList>
            <person name="Woiski C."/>
        </authorList>
    </citation>
    <scope>NUCLEOTIDE SEQUENCE [LARGE SCALE GENOMIC DNA]</scope>
    <source>
        <strain evidence="14 32">BOE100</strain>
    </source>
</reference>
<reference evidence="15 26" key="1">
    <citation type="submission" date="2015-10" db="EMBL/GenBank/DDBJ databases">
        <title>Pseudomonas putida clinical strains.</title>
        <authorList>
            <person name="Molina L."/>
            <person name="Udaondo Z."/>
        </authorList>
    </citation>
    <scope>NUCLEOTIDE SEQUENCE [LARGE SCALE GENOMIC DNA]</scope>
    <source>
        <strain evidence="15 26">HB13667</strain>
    </source>
</reference>
<accession>A0A0P7DA46</accession>
<dbReference type="Proteomes" id="UP000298551">
    <property type="component" value="Chromosome"/>
</dbReference>
<dbReference type="SUPFAM" id="SSF161111">
    <property type="entry name" value="Cation efflux protein transmembrane domain-like"/>
    <property type="match status" value="1"/>
</dbReference>
<evidence type="ECO:0000313" key="14">
    <source>
        <dbReference type="EMBL" id="KAF0253000.1"/>
    </source>
</evidence>
<dbReference type="EMBL" id="CP039371">
    <property type="protein sequence ID" value="QCI09951.1"/>
    <property type="molecule type" value="Genomic_DNA"/>
</dbReference>
<evidence type="ECO:0000313" key="12">
    <source>
        <dbReference type="EMBL" id="ANY85653.1"/>
    </source>
</evidence>
<dbReference type="GeneID" id="97165514"/>
<dbReference type="InterPro" id="IPR036837">
    <property type="entry name" value="Cation_efflux_CTD_sf"/>
</dbReference>
<reference evidence="24 34" key="14">
    <citation type="submission" date="2020-09" db="EMBL/GenBank/DDBJ databases">
        <title>Co-existence of a novel multidrug-resistance efflux pump with carbapenem resistance gene blaVIM-2 in one megaplasmid in Pseudomonas putida.</title>
        <authorList>
            <person name="Peng K."/>
            <person name="Li R."/>
        </authorList>
    </citation>
    <scope>NUCLEOTIDE SEQUENCE [LARGE SCALE GENOMIC DNA]</scope>
    <source>
        <strain evidence="24 34">ZXPA-20</strain>
    </source>
</reference>
<dbReference type="OMA" id="RTWGWAR"/>
<feature type="transmembrane region" description="Helical" evidence="9">
    <location>
        <begin position="52"/>
        <end position="70"/>
    </location>
</feature>
<dbReference type="Proteomes" id="UP000050437">
    <property type="component" value="Unassembled WGS sequence"/>
</dbReference>
<feature type="transmembrane region" description="Helical" evidence="9">
    <location>
        <begin position="154"/>
        <end position="174"/>
    </location>
</feature>
<reference evidence="31" key="9">
    <citation type="submission" date="2019-04" db="EMBL/GenBank/DDBJ databases">
        <title>Genome sequence of Pseudomonas putida 1290, an auxin catabolizing strain.</title>
        <authorList>
            <person name="Laird T.S."/>
            <person name="Leveau J.H.J."/>
        </authorList>
    </citation>
    <scope>NUCLEOTIDE SEQUENCE [LARGE SCALE GENOMIC DNA]</scope>
    <source>
        <strain evidence="31">1290</strain>
    </source>
</reference>
<feature type="transmembrane region" description="Helical" evidence="9">
    <location>
        <begin position="118"/>
        <end position="142"/>
    </location>
</feature>
<dbReference type="Proteomes" id="UP000515680">
    <property type="component" value="Chromosome"/>
</dbReference>
<dbReference type="EMBL" id="JAEHTE010000005">
    <property type="protein sequence ID" value="MBI6883832.1"/>
    <property type="molecule type" value="Genomic_DNA"/>
</dbReference>
<proteinExistence type="inferred from homology"/>
<evidence type="ECO:0000313" key="23">
    <source>
        <dbReference type="EMBL" id="QJQ07909.1"/>
    </source>
</evidence>
<keyword evidence="3" id="KW-0813">Transport</keyword>
<dbReference type="EMBL" id="RJAI01000099">
    <property type="protein sequence ID" value="RNF78213.1"/>
    <property type="molecule type" value="Genomic_DNA"/>
</dbReference>
<dbReference type="Proteomes" id="UP000076857">
    <property type="component" value="Chromosome"/>
</dbReference>
<dbReference type="Proteomes" id="UP000278162">
    <property type="component" value="Unassembled WGS sequence"/>
</dbReference>
<dbReference type="InterPro" id="IPR027469">
    <property type="entry name" value="Cation_efflux_TMD_sf"/>
</dbReference>
<reference evidence="12" key="3">
    <citation type="submission" date="2016-07" db="EMBL/GenBank/DDBJ databases">
        <title>New class B carbapenemase carried by novel plasmid in Pseudomonas putida enviromental strain in eastern Amazonia.</title>
        <authorList>
            <person name="Souza C.O."/>
            <person name="Lima K.V."/>
            <person name="Brasiliense D.M."/>
            <person name="Perez-Chaparro P.J."/>
            <person name="Mamizuka E.M."/>
            <person name="Lima M.O."/>
            <person name="Lima L.N."/>
            <person name="McCulloch J.A."/>
        </authorList>
    </citation>
    <scope>NUCLEOTIDE SEQUENCE [LARGE SCALE GENOMIC DNA]</scope>
    <source>
        <strain evidence="12">IEC33019</strain>
    </source>
</reference>
<reference evidence="20 28" key="5">
    <citation type="submission" date="2017-05" db="EMBL/GenBank/DDBJ databases">
        <title>Whole genome sequence of Pseudomonas putida isolate 1312 commercialized as a biostimulant.</title>
        <authorList>
            <person name="Crovadore J."/>
            <person name="Blanc P."/>
            <person name="Chablais R."/>
            <person name="Cochard B."/>
            <person name="Grizard D."/>
            <person name="Lefort F."/>
        </authorList>
    </citation>
    <scope>NUCLEOTIDE SEQUENCE [LARGE SCALE GENOMIC DNA]</scope>
    <source>
        <strain evidence="20 28">1312</strain>
    </source>
</reference>
<dbReference type="EMBL" id="CP061723">
    <property type="protein sequence ID" value="QOC98190.1"/>
    <property type="molecule type" value="Genomic_DNA"/>
</dbReference>
<evidence type="ECO:0000313" key="29">
    <source>
        <dbReference type="Proteomes" id="UP000237230"/>
    </source>
</evidence>
<dbReference type="InterPro" id="IPR002524">
    <property type="entry name" value="Cation_efflux"/>
</dbReference>
<keyword evidence="5" id="KW-0862">Zinc</keyword>
<reference evidence="23 27" key="12">
    <citation type="submission" date="2020-04" db="EMBL/GenBank/DDBJ databases">
        <title>Complete genome sequence of Pseudomonas putida strain JQ581.</title>
        <authorList>
            <person name="Mu Y."/>
        </authorList>
    </citation>
    <scope>NUCLEOTIDE SEQUENCE [LARGE SCALE GENOMIC DNA]</scope>
    <source>
        <strain evidence="23 27">JQ581</strain>
    </source>
</reference>
<evidence type="ECO:0000256" key="8">
    <source>
        <dbReference type="ARBA" id="ARBA00023136"/>
    </source>
</evidence>
<dbReference type="EMBL" id="WOWR01000032">
    <property type="protein sequence ID" value="KAF0253000.1"/>
    <property type="molecule type" value="Genomic_DNA"/>
</dbReference>
<dbReference type="InterPro" id="IPR027470">
    <property type="entry name" value="Cation_efflux_CTD"/>
</dbReference>
<dbReference type="SUPFAM" id="SSF160240">
    <property type="entry name" value="Cation efflux protein cytoplasmic domain-like"/>
    <property type="match status" value="1"/>
</dbReference>
<evidence type="ECO:0000256" key="7">
    <source>
        <dbReference type="ARBA" id="ARBA00023065"/>
    </source>
</evidence>
<comment type="subcellular location">
    <subcellularLocation>
        <location evidence="1">Membrane</location>
        <topology evidence="1">Multi-pass membrane protein</topology>
    </subcellularLocation>
</comment>
<reference evidence="19" key="17">
    <citation type="submission" date="2023-03" db="EMBL/GenBank/DDBJ databases">
        <title>Draft assemblies of triclosan tolerant bacteria isolated from returned activated sludge.</title>
        <authorList>
            <person name="Van Hamelsveld S."/>
        </authorList>
    </citation>
    <scope>NUCLEOTIDE SEQUENCE</scope>
    <source>
        <strain evidence="19">GW210012_S60</strain>
    </source>
</reference>
<reference evidence="25 30" key="7">
    <citation type="submission" date="2018-10" db="EMBL/GenBank/DDBJ databases">
        <title>An outbreak of IMP-63 producing strain in France.</title>
        <authorList>
            <person name="Bour M."/>
            <person name="Liapis E."/>
            <person name="Plesiat P."/>
        </authorList>
    </citation>
    <scope>NUCLEOTIDE SEQUENCE [LARGE SCALE GENOMIC DNA]</scope>
    <source>
        <strain evidence="25 30">12917</strain>
    </source>
</reference>
<dbReference type="PANTHER" id="PTHR11562:SF17">
    <property type="entry name" value="RE54080P-RELATED"/>
    <property type="match status" value="1"/>
</dbReference>
<dbReference type="EMBL" id="JACGDG010000025">
    <property type="protein sequence ID" value="MBA6118748.1"/>
    <property type="molecule type" value="Genomic_DNA"/>
</dbReference>
<dbReference type="EMBL" id="CP016634">
    <property type="protein sequence ID" value="ANY85653.1"/>
    <property type="molecule type" value="Genomic_DNA"/>
</dbReference>
<dbReference type="NCBIfam" id="TIGR01297">
    <property type="entry name" value="CDF"/>
    <property type="match status" value="1"/>
</dbReference>
<reference evidence="16 35" key="13">
    <citation type="submission" date="2020-07" db="EMBL/GenBank/DDBJ databases">
        <title>Diversity of carbapenemase encoding genes among Pseudomonas putida group clinical isolates in a tertiary Brazilian hospital.</title>
        <authorList>
            <person name="Alberto-Lei F."/>
            <person name="Nodari C.S."/>
            <person name="Streling A.P."/>
            <person name="Paulino J.T."/>
            <person name="Bessa-Neto F.O."/>
            <person name="Cayo R."/>
            <person name="Gales A.C."/>
        </authorList>
    </citation>
    <scope>NUCLEOTIDE SEQUENCE [LARGE SCALE GENOMIC DNA]</scope>
    <source>
        <strain evidence="16 35">12464</strain>
    </source>
</reference>